<keyword evidence="2" id="KW-0813">Transport</keyword>
<dbReference type="PANTHER" id="PTHR43820">
    <property type="entry name" value="HIGH-AFFINITY BRANCHED-CHAIN AMINO ACID TRANSPORT ATP-BINDING PROTEIN LIVF"/>
    <property type="match status" value="1"/>
</dbReference>
<evidence type="ECO:0000259" key="7">
    <source>
        <dbReference type="PROSITE" id="PS50893"/>
    </source>
</evidence>
<feature type="domain" description="ABC transporter" evidence="7">
    <location>
        <begin position="21"/>
        <end position="254"/>
    </location>
</feature>
<evidence type="ECO:0000256" key="2">
    <source>
        <dbReference type="ARBA" id="ARBA00022448"/>
    </source>
</evidence>
<dbReference type="CDD" id="cd03224">
    <property type="entry name" value="ABC_TM1139_LivF_branched"/>
    <property type="match status" value="1"/>
</dbReference>
<proteinExistence type="inferred from homology"/>
<dbReference type="InterPro" id="IPR003593">
    <property type="entry name" value="AAA+_ATPase"/>
</dbReference>
<dbReference type="Proteomes" id="UP000199184">
    <property type="component" value="Unassembled WGS sequence"/>
</dbReference>
<evidence type="ECO:0000256" key="6">
    <source>
        <dbReference type="ARBA" id="ARBA00024722"/>
    </source>
</evidence>
<dbReference type="GO" id="GO:0015807">
    <property type="term" value="P:L-amino acid transport"/>
    <property type="evidence" value="ECO:0007669"/>
    <property type="project" value="TreeGrafter"/>
</dbReference>
<evidence type="ECO:0000313" key="8">
    <source>
        <dbReference type="EMBL" id="SCB10098.1"/>
    </source>
</evidence>
<comment type="similarity">
    <text evidence="1">Belongs to the ABC transporter superfamily.</text>
</comment>
<dbReference type="PANTHER" id="PTHR43820:SF5">
    <property type="entry name" value="HIGH-AFFINITY BRANCHED-CHAIN AMINO ACID TRANSPORT ATP-BINDING PROTEIN"/>
    <property type="match status" value="1"/>
</dbReference>
<dbReference type="GO" id="GO:0016887">
    <property type="term" value="F:ATP hydrolysis activity"/>
    <property type="evidence" value="ECO:0007669"/>
    <property type="project" value="InterPro"/>
</dbReference>
<dbReference type="InterPro" id="IPR027417">
    <property type="entry name" value="P-loop_NTPase"/>
</dbReference>
<evidence type="ECO:0000313" key="9">
    <source>
        <dbReference type="Proteomes" id="UP000199184"/>
    </source>
</evidence>
<dbReference type="EMBL" id="FMAI01000001">
    <property type="protein sequence ID" value="SCB10098.1"/>
    <property type="molecule type" value="Genomic_DNA"/>
</dbReference>
<dbReference type="SMART" id="SM00382">
    <property type="entry name" value="AAA"/>
    <property type="match status" value="1"/>
</dbReference>
<name>A0A1C3U3R5_9BRAD</name>
<gene>
    <name evidence="8" type="ORF">GA0061098_1001315</name>
</gene>
<dbReference type="InterPro" id="IPR003439">
    <property type="entry name" value="ABC_transporter-like_ATP-bd"/>
</dbReference>
<evidence type="ECO:0000256" key="1">
    <source>
        <dbReference type="ARBA" id="ARBA00005417"/>
    </source>
</evidence>
<dbReference type="GO" id="GO:0005524">
    <property type="term" value="F:ATP binding"/>
    <property type="evidence" value="ECO:0007669"/>
    <property type="project" value="UniProtKB-KW"/>
</dbReference>
<dbReference type="SUPFAM" id="SSF52540">
    <property type="entry name" value="P-loop containing nucleoside triphosphate hydrolases"/>
    <property type="match status" value="1"/>
</dbReference>
<evidence type="ECO:0000256" key="5">
    <source>
        <dbReference type="ARBA" id="ARBA00022970"/>
    </source>
</evidence>
<dbReference type="PROSITE" id="PS50893">
    <property type="entry name" value="ABC_TRANSPORTER_2"/>
    <property type="match status" value="1"/>
</dbReference>
<evidence type="ECO:0000256" key="3">
    <source>
        <dbReference type="ARBA" id="ARBA00022741"/>
    </source>
</evidence>
<dbReference type="GO" id="GO:0015658">
    <property type="term" value="F:branched-chain amino acid transmembrane transporter activity"/>
    <property type="evidence" value="ECO:0007669"/>
    <property type="project" value="TreeGrafter"/>
</dbReference>
<keyword evidence="9" id="KW-1185">Reference proteome</keyword>
<protein>
    <submittedName>
        <fullName evidence="8">Amino acid/amide ABC transporter ATP-binding protein 2, HAAT family</fullName>
    </submittedName>
</protein>
<keyword evidence="5" id="KW-0029">Amino-acid transport</keyword>
<dbReference type="AlphaFoldDB" id="A0A1C3U3R5"/>
<organism evidence="8 9">
    <name type="scientific">Bradyrhizobium shewense</name>
    <dbReference type="NCBI Taxonomy" id="1761772"/>
    <lineage>
        <taxon>Bacteria</taxon>
        <taxon>Pseudomonadati</taxon>
        <taxon>Pseudomonadota</taxon>
        <taxon>Alphaproteobacteria</taxon>
        <taxon>Hyphomicrobiales</taxon>
        <taxon>Nitrobacteraceae</taxon>
        <taxon>Bradyrhizobium</taxon>
    </lineage>
</organism>
<keyword evidence="4 8" id="KW-0067">ATP-binding</keyword>
<evidence type="ECO:0000256" key="4">
    <source>
        <dbReference type="ARBA" id="ARBA00022840"/>
    </source>
</evidence>
<sequence length="254" mass="27769">MNAWRRFIWGRPMLDVPRKEVILSTLALRAGYGGKPVLQGLEIEVREGEIVAVIGRNGVGKSTLMKSLIGLVPAMSGSVVYRGEAVETLPAHKRARLGMGYVPQGRDVFPRLTVGENVAVGAAIKGGGIPEAGRRRIVEAFPILAERWHQRAGTMSGGQQQQLAIGRVLIANPNLILLDEPSEGIQPNIVQDIARNMVELNRSTGVTIILVEQNLDMIRAMAQRCYVMDKGRIVANLDRAALDDEAEMRRHLAV</sequence>
<keyword evidence="3" id="KW-0547">Nucleotide-binding</keyword>
<dbReference type="Pfam" id="PF00005">
    <property type="entry name" value="ABC_tran"/>
    <property type="match status" value="1"/>
</dbReference>
<dbReference type="Gene3D" id="3.40.50.300">
    <property type="entry name" value="P-loop containing nucleotide triphosphate hydrolases"/>
    <property type="match status" value="1"/>
</dbReference>
<comment type="function">
    <text evidence="6">Involved in beta-(1--&gt;2)glucan export. Transmembrane domains (TMD) form a pore in the inner membrane and the ATP-binding domain (NBD) is responsible for energy generation.</text>
</comment>
<accession>A0A1C3U3R5</accession>
<dbReference type="InterPro" id="IPR052156">
    <property type="entry name" value="BCAA_Transport_ATP-bd_LivF"/>
</dbReference>
<reference evidence="9" key="1">
    <citation type="submission" date="2016-08" db="EMBL/GenBank/DDBJ databases">
        <authorList>
            <person name="Varghese N."/>
            <person name="Submissions Spin"/>
        </authorList>
    </citation>
    <scope>NUCLEOTIDE SEQUENCE [LARGE SCALE GENOMIC DNA]</scope>
    <source>
        <strain evidence="9">ERR11</strain>
    </source>
</reference>